<comment type="caution">
    <text evidence="1">The sequence shown here is derived from an EMBL/GenBank/DDBJ whole genome shotgun (WGS) entry which is preliminary data.</text>
</comment>
<evidence type="ECO:0000313" key="2">
    <source>
        <dbReference type="Proteomes" id="UP000077202"/>
    </source>
</evidence>
<evidence type="ECO:0000313" key="1">
    <source>
        <dbReference type="EMBL" id="OAE32772.1"/>
    </source>
</evidence>
<organism evidence="1 2">
    <name type="scientific">Marchantia polymorpha subsp. ruderalis</name>
    <dbReference type="NCBI Taxonomy" id="1480154"/>
    <lineage>
        <taxon>Eukaryota</taxon>
        <taxon>Viridiplantae</taxon>
        <taxon>Streptophyta</taxon>
        <taxon>Embryophyta</taxon>
        <taxon>Marchantiophyta</taxon>
        <taxon>Marchantiopsida</taxon>
        <taxon>Marchantiidae</taxon>
        <taxon>Marchantiales</taxon>
        <taxon>Marchantiaceae</taxon>
        <taxon>Marchantia</taxon>
    </lineage>
</organism>
<dbReference type="PANTHER" id="PTHR47679">
    <property type="entry name" value="PROTEIN TORNADO 1"/>
    <property type="match status" value="1"/>
</dbReference>
<gene>
    <name evidence="1" type="ORF">AXG93_3556s1220</name>
</gene>
<accession>A0A176WKA9</accession>
<dbReference type="AlphaFoldDB" id="A0A176WKA9"/>
<dbReference type="Gene3D" id="3.80.10.10">
    <property type="entry name" value="Ribonuclease Inhibitor"/>
    <property type="match status" value="1"/>
</dbReference>
<name>A0A176WKA9_MARPO</name>
<protein>
    <submittedName>
        <fullName evidence="1">Uncharacterized protein</fullName>
    </submittedName>
</protein>
<reference evidence="1" key="1">
    <citation type="submission" date="2016-03" db="EMBL/GenBank/DDBJ databases">
        <title>Mechanisms controlling the formation of the plant cell surface in tip-growing cells are functionally conserved among land plants.</title>
        <authorList>
            <person name="Honkanen S."/>
            <person name="Jones V.A."/>
            <person name="Morieri G."/>
            <person name="Champion C."/>
            <person name="Hetherington A.J."/>
            <person name="Kelly S."/>
            <person name="Saint-Marcoux D."/>
            <person name="Proust H."/>
            <person name="Prescott H."/>
            <person name="Dolan L."/>
        </authorList>
    </citation>
    <scope>NUCLEOTIDE SEQUENCE [LARGE SCALE GENOMIC DNA]</scope>
    <source>
        <tissue evidence="1">Whole gametophyte</tissue>
    </source>
</reference>
<dbReference type="EMBL" id="LVLJ01000736">
    <property type="protein sequence ID" value="OAE32772.1"/>
    <property type="molecule type" value="Genomic_DNA"/>
</dbReference>
<dbReference type="PANTHER" id="PTHR47679:SF1">
    <property type="entry name" value="PROTEIN TORNADO 1"/>
    <property type="match status" value="1"/>
</dbReference>
<dbReference type="Proteomes" id="UP000077202">
    <property type="component" value="Unassembled WGS sequence"/>
</dbReference>
<dbReference type="SUPFAM" id="SSF52047">
    <property type="entry name" value="RNI-like"/>
    <property type="match status" value="1"/>
</dbReference>
<keyword evidence="2" id="KW-1185">Reference proteome</keyword>
<sequence>MDSHDAELATLGMDSADHEPELPSAVQDLIRHLERRPPILSDRPLEEFFPERESLLTNRGWRSKVRLRVLEAIGSCKTFEHLHVEDFCGGNISRLSASEWELVLRGYRSSTYLQGISLWGLTWTSLAEMESLCLQLGRILGSSSVTFAQILDCGLSARCFLNLASGLRENSESKLKHLNVRNAWQDMTALKHVADLISSAANLDTFSFGCQSDPTIDMDDSAVRTLSQALIRSSVLEELRLEEVEGRAAVLLLNALAGDDGNRSIECLKLRRLSGIGDCIPELFTSNRSLRKVTLADIKMRPEECRVLGKAIRDNVTTTTINIVNYGNYGDPLCRISLEGLEQLACAASSDFKDPVLHLETNLRDNDALMSALDLLGRVLCGEIKSIERFGLITSAPGSNLERIDSILPMNEKTGETSVLKILQLSGMSENIFKGIWKQLLWNLRSNTSVTTLDLHMERLDKEAALTEEEFRDLMGLLQVNLTLRKIDFSTPWIARDAFARDGKSWLIQEALKQNQERAVYMSEFREAKLKFGDAKAGRLFLCGSPRADPNWLTNAFLGELIALGQDFQAQEFEAFDKTMLLDSYTSKDGFVSESVFAQLIETFLGKQPRLQNVDREVIEKILFNLDLCFKLEDTSQYFIPSFIREYASMDEQKHQAGAHTGSMAWDSRFRTPQFAGIRIQCEDQTTMSLTAAFFPRFQVRLNHGCKYPVLCNKAYVDVNTLI</sequence>
<proteinExistence type="predicted"/>
<dbReference type="InterPro" id="IPR032675">
    <property type="entry name" value="LRR_dom_sf"/>
</dbReference>